<evidence type="ECO:0000313" key="2">
    <source>
        <dbReference type="Proteomes" id="UP000823638"/>
    </source>
</evidence>
<reference evidence="1" key="1">
    <citation type="submission" date="2020-10" db="EMBL/GenBank/DDBJ databases">
        <authorList>
            <person name="Gilroy R."/>
        </authorList>
    </citation>
    <scope>NUCLEOTIDE SEQUENCE</scope>
    <source>
        <strain evidence="1">10532</strain>
    </source>
</reference>
<dbReference type="Gene3D" id="2.160.20.20">
    <property type="match status" value="1"/>
</dbReference>
<comment type="caution">
    <text evidence="1">The sequence shown here is derived from an EMBL/GenBank/DDBJ whole genome shotgun (WGS) entry which is preliminary data.</text>
</comment>
<protein>
    <recommendedName>
        <fullName evidence="3">Right handed beta helix domain-containing protein</fullName>
    </recommendedName>
</protein>
<proteinExistence type="predicted"/>
<dbReference type="InterPro" id="IPR012332">
    <property type="entry name" value="Autotransporter_pectin_lyase_C"/>
</dbReference>
<dbReference type="AlphaFoldDB" id="A0A9D9HNV4"/>
<dbReference type="SMART" id="SM00710">
    <property type="entry name" value="PbH1"/>
    <property type="match status" value="10"/>
</dbReference>
<dbReference type="InterPro" id="IPR012334">
    <property type="entry name" value="Pectin_lyas_fold"/>
</dbReference>
<organism evidence="1 2">
    <name type="scientific">Candidatus Gallitreponema excrementavium</name>
    <dbReference type="NCBI Taxonomy" id="2840840"/>
    <lineage>
        <taxon>Bacteria</taxon>
        <taxon>Pseudomonadati</taxon>
        <taxon>Spirochaetota</taxon>
        <taxon>Spirochaetia</taxon>
        <taxon>Spirochaetales</taxon>
        <taxon>Candidatus Gallitreponema</taxon>
    </lineage>
</organism>
<accession>A0A9D9HNV4</accession>
<reference evidence="1" key="2">
    <citation type="journal article" date="2021" name="PeerJ">
        <title>Extensive microbial diversity within the chicken gut microbiome revealed by metagenomics and culture.</title>
        <authorList>
            <person name="Gilroy R."/>
            <person name="Ravi A."/>
            <person name="Getino M."/>
            <person name="Pursley I."/>
            <person name="Horton D.L."/>
            <person name="Alikhan N.F."/>
            <person name="Baker D."/>
            <person name="Gharbi K."/>
            <person name="Hall N."/>
            <person name="Watson M."/>
            <person name="Adriaenssens E.M."/>
            <person name="Foster-Nyarko E."/>
            <person name="Jarju S."/>
            <person name="Secka A."/>
            <person name="Antonio M."/>
            <person name="Oren A."/>
            <person name="Chaudhuri R.R."/>
            <person name="La Ragione R."/>
            <person name="Hildebrand F."/>
            <person name="Pallen M.J."/>
        </authorList>
    </citation>
    <scope>NUCLEOTIDE SEQUENCE</scope>
    <source>
        <strain evidence="1">10532</strain>
    </source>
</reference>
<dbReference type="PANTHER" id="PTHR11319:SF35">
    <property type="entry name" value="OUTER MEMBRANE PROTEIN PMPC-RELATED"/>
    <property type="match status" value="1"/>
</dbReference>
<gene>
    <name evidence="1" type="ORF">IAA81_02465</name>
</gene>
<dbReference type="EMBL" id="JADIMM010000026">
    <property type="protein sequence ID" value="MBO8457075.1"/>
    <property type="molecule type" value="Genomic_DNA"/>
</dbReference>
<dbReference type="PANTHER" id="PTHR11319">
    <property type="entry name" value="G PROTEIN-COUPLED RECEPTOR-RELATED"/>
    <property type="match status" value="1"/>
</dbReference>
<sequence>MCRDVSREYGFFENGAGVCRQFPGMQNDSPGAVYDDRRIDMLFFKKIMSGLSPKLIPSGLAALTLFSIFSSCHIYNLSLEDFLKEWTETARVAESRISPEPVYKDSYAHIASGEDTLITYKLVNPQNYDLDETLSWENENSPISGTDYYLEWDANDKNILNLTLKKDFLERLDGTGTKISPSLTLKERKSGRIFGTYSVPALVNSAPPAVIYPVVLRTDVVPGKDTYVICFNLPEMTGIHRDVKTLEISSPYKKTYTITPDGNLSGGGTELTEIYGDTWKPVKEDGAEFNGDKNNRFVGIVTDVLLSGDLTSFTLSLVDEYGLSTSVTASTQASELPSVIASPSGGIITINGTVDFSNLVPGATLVLASDNWYGVEKEDGTPVSGNIEGAGPITLTFTEPGTYNITAYAQMNGAADSDKVIFTYKVVDDSPVYVSDTGNDNNLGTEDKPVATLQRALDLLNGAGFTEGKIVVMGTVQTKEVKINAPDGSTTGSVTTLTVMGGSGSAGGTLENKNGRVFTIGTDGSLTLGENITLTGTNDAGNGGAVYVNGGTFTMKAGSKITESSARYGGGVYVDSNGTFTMDGGAITKNSANIDESGNGNSGGGVCISYGTFTMSKGAVISGNSATGSGGGVFVSGSGKFTMEGGTIGGFDGDSSNSAQNGGGVYIFEGTFTMSGGAVISGNSATSSGGGVYVGGDSPGTSTFTMSDSAVISGNKASGISSSGGGVYVYETGKFTMEGGTIGEIDEASGNSSKSGGGVCVYKGDFTMSDGSISGNIATESGGGVFVQEGTFTMKSTAIIQENEATGGSSHACGGGVYVNVGEFTMNGDAIIQGNEAAGIIEYAGGGGVYVNGGGEFTMNDSAIIQKNNASTDETSKAAAGGGVVVYGNCTFTMSGGIISGNSANNGGGVYVDSNGEFTMSGGTIKGNTATQNGGGVYVAGGTFTVSGSSPVITSNTANNVYLANGNTITIGEDGLTGGSIGVTAEEMTPGTAVQITDKNVNNAASIFTSDVEDYRIVENVNVSSGGTAVFLSDTETSYSTGGNGGVSLGDFGEVLDAIGDTGGDITVFKPVEITEPTTISPPSGATININADGATTVFEVQDGGSLTLGGGDGVVNVSGDPSASSPTADGEEISLINISNGGTVTIADNANIQNNQAGRGVTVDNGRLIMTGGSIKGNTGGYSYGSGVYVSGSTAEFKMSGGEIRGNELKLGKQQNRQGAGVMVCNGATFTLSNNGKITNGKQ</sequence>
<dbReference type="InterPro" id="IPR011050">
    <property type="entry name" value="Pectin_lyase_fold/virulence"/>
</dbReference>
<dbReference type="SUPFAM" id="SSF51126">
    <property type="entry name" value="Pectin lyase-like"/>
    <property type="match status" value="1"/>
</dbReference>
<dbReference type="Proteomes" id="UP000823638">
    <property type="component" value="Unassembled WGS sequence"/>
</dbReference>
<name>A0A9D9HNV4_9SPIR</name>
<dbReference type="Gene3D" id="2.160.20.10">
    <property type="entry name" value="Single-stranded right-handed beta-helix, Pectin lyase-like"/>
    <property type="match status" value="1"/>
</dbReference>
<evidence type="ECO:0000313" key="1">
    <source>
        <dbReference type="EMBL" id="MBO8457075.1"/>
    </source>
</evidence>
<evidence type="ECO:0008006" key="3">
    <source>
        <dbReference type="Google" id="ProtNLM"/>
    </source>
</evidence>
<dbReference type="InterPro" id="IPR006626">
    <property type="entry name" value="PbH1"/>
</dbReference>